<dbReference type="AlphaFoldDB" id="A0A9X1SEG3"/>
<proteinExistence type="predicted"/>
<evidence type="ECO:0000256" key="1">
    <source>
        <dbReference type="SAM" id="MobiDB-lite"/>
    </source>
</evidence>
<dbReference type="RefSeq" id="WP_227897616.1">
    <property type="nucleotide sequence ID" value="NZ_CP099466.1"/>
</dbReference>
<feature type="region of interest" description="Disordered" evidence="1">
    <location>
        <begin position="1"/>
        <end position="24"/>
    </location>
</feature>
<dbReference type="EMBL" id="JAJFZV010000019">
    <property type="protein sequence ID" value="MCC3299636.1"/>
    <property type="molecule type" value="Genomic_DNA"/>
</dbReference>
<evidence type="ECO:0000313" key="3">
    <source>
        <dbReference type="Proteomes" id="UP001139158"/>
    </source>
</evidence>
<comment type="caution">
    <text evidence="2">The sequence shown here is derived from an EMBL/GenBank/DDBJ whole genome shotgun (WGS) entry which is preliminary data.</text>
</comment>
<reference evidence="2" key="1">
    <citation type="submission" date="2021-10" db="EMBL/GenBank/DDBJ databases">
        <title>Novel species in genus Arthrobacter.</title>
        <authorList>
            <person name="Liu Y."/>
        </authorList>
    </citation>
    <scope>NUCLEOTIDE SEQUENCE</scope>
    <source>
        <strain evidence="2">Zg-Y453</strain>
    </source>
</reference>
<organism evidence="2 3">
    <name type="scientific">Arthrobacter caoxuetaonis</name>
    <dbReference type="NCBI Taxonomy" id="2886935"/>
    <lineage>
        <taxon>Bacteria</taxon>
        <taxon>Bacillati</taxon>
        <taxon>Actinomycetota</taxon>
        <taxon>Actinomycetes</taxon>
        <taxon>Micrococcales</taxon>
        <taxon>Micrococcaceae</taxon>
        <taxon>Arthrobacter</taxon>
    </lineage>
</organism>
<protein>
    <submittedName>
        <fullName evidence="2">Uncharacterized protein</fullName>
    </submittedName>
</protein>
<dbReference type="Proteomes" id="UP001139158">
    <property type="component" value="Unassembled WGS sequence"/>
</dbReference>
<keyword evidence="3" id="KW-1185">Reference proteome</keyword>
<gene>
    <name evidence="2" type="ORF">LJ757_17725</name>
</gene>
<sequence>MSLKEAVRPTPVADTRPLDTPTDDTDELVHVFCTPCKRRAMQRARRPVPYCGKKMPNRPLRDDNGHLPVCVVCVELARSAPCPACGMQARL</sequence>
<accession>A0A9X1SEG3</accession>
<evidence type="ECO:0000313" key="2">
    <source>
        <dbReference type="EMBL" id="MCC3299636.1"/>
    </source>
</evidence>
<name>A0A9X1SEG3_9MICC</name>